<name>A0AAV2Q013_MEGNR</name>
<feature type="non-terminal residue" evidence="3">
    <location>
        <position position="234"/>
    </location>
</feature>
<dbReference type="InterPro" id="IPR016186">
    <property type="entry name" value="C-type_lectin-like/link_sf"/>
</dbReference>
<dbReference type="SUPFAM" id="SSF56436">
    <property type="entry name" value="C-type lectin-like"/>
    <property type="match status" value="1"/>
</dbReference>
<dbReference type="SMART" id="SM00034">
    <property type="entry name" value="CLECT"/>
    <property type="match status" value="1"/>
</dbReference>
<feature type="domain" description="C-type lectin" evidence="2">
    <location>
        <begin position="9"/>
        <end position="121"/>
    </location>
</feature>
<keyword evidence="1" id="KW-0472">Membrane</keyword>
<dbReference type="InterPro" id="IPR001304">
    <property type="entry name" value="C-type_lectin-like"/>
</dbReference>
<feature type="transmembrane region" description="Helical" evidence="1">
    <location>
        <begin position="129"/>
        <end position="153"/>
    </location>
</feature>
<keyword evidence="4" id="KW-1185">Reference proteome</keyword>
<sequence>MCPGDYLAIAGEYFHFSEDTLSWEEAQAACKGCGDKLAVPRYIDVFLSETVKKQLNGDFFVGGRKDTHGIWKGTNGNPLHQYWINGKPLDGEHIDCLGIRLHVQKYFNQKCSIITNKYICQKSTENFDITIYVVCFIIFFIVLLAVVIGIYTYKKRKQSQSKVLDSTTITNPSFGSQPTRHDSENSLYGQTLPTEVKLSGRHDSENSLYGQSVPMGEIRISGRHDSENSIYGKL</sequence>
<dbReference type="Gene3D" id="3.10.100.10">
    <property type="entry name" value="Mannose-Binding Protein A, subunit A"/>
    <property type="match status" value="1"/>
</dbReference>
<dbReference type="CDD" id="cd00037">
    <property type="entry name" value="CLECT"/>
    <property type="match status" value="1"/>
</dbReference>
<dbReference type="Pfam" id="PF00059">
    <property type="entry name" value="Lectin_C"/>
    <property type="match status" value="1"/>
</dbReference>
<gene>
    <name evidence="3" type="ORF">MNOR_LOCUS6104</name>
</gene>
<reference evidence="3 4" key="1">
    <citation type="submission" date="2024-05" db="EMBL/GenBank/DDBJ databases">
        <authorList>
            <person name="Wallberg A."/>
        </authorList>
    </citation>
    <scope>NUCLEOTIDE SEQUENCE [LARGE SCALE GENOMIC DNA]</scope>
</reference>
<keyword evidence="1" id="KW-1133">Transmembrane helix</keyword>
<dbReference type="EMBL" id="CAXKWB010002459">
    <property type="protein sequence ID" value="CAL4067018.1"/>
    <property type="molecule type" value="Genomic_DNA"/>
</dbReference>
<dbReference type="PROSITE" id="PS50041">
    <property type="entry name" value="C_TYPE_LECTIN_2"/>
    <property type="match status" value="1"/>
</dbReference>
<dbReference type="AlphaFoldDB" id="A0AAV2Q013"/>
<keyword evidence="1" id="KW-0812">Transmembrane</keyword>
<accession>A0AAV2Q013</accession>
<evidence type="ECO:0000259" key="2">
    <source>
        <dbReference type="PROSITE" id="PS50041"/>
    </source>
</evidence>
<evidence type="ECO:0000313" key="3">
    <source>
        <dbReference type="EMBL" id="CAL4067018.1"/>
    </source>
</evidence>
<dbReference type="Proteomes" id="UP001497623">
    <property type="component" value="Unassembled WGS sequence"/>
</dbReference>
<evidence type="ECO:0000256" key="1">
    <source>
        <dbReference type="SAM" id="Phobius"/>
    </source>
</evidence>
<dbReference type="InterPro" id="IPR016187">
    <property type="entry name" value="CTDL_fold"/>
</dbReference>
<organism evidence="3 4">
    <name type="scientific">Meganyctiphanes norvegica</name>
    <name type="common">Northern krill</name>
    <name type="synonym">Thysanopoda norvegica</name>
    <dbReference type="NCBI Taxonomy" id="48144"/>
    <lineage>
        <taxon>Eukaryota</taxon>
        <taxon>Metazoa</taxon>
        <taxon>Ecdysozoa</taxon>
        <taxon>Arthropoda</taxon>
        <taxon>Crustacea</taxon>
        <taxon>Multicrustacea</taxon>
        <taxon>Malacostraca</taxon>
        <taxon>Eumalacostraca</taxon>
        <taxon>Eucarida</taxon>
        <taxon>Euphausiacea</taxon>
        <taxon>Euphausiidae</taxon>
        <taxon>Meganyctiphanes</taxon>
    </lineage>
</organism>
<proteinExistence type="predicted"/>
<comment type="caution">
    <text evidence="3">The sequence shown here is derived from an EMBL/GenBank/DDBJ whole genome shotgun (WGS) entry which is preliminary data.</text>
</comment>
<protein>
    <recommendedName>
        <fullName evidence="2">C-type lectin domain-containing protein</fullName>
    </recommendedName>
</protein>
<evidence type="ECO:0000313" key="4">
    <source>
        <dbReference type="Proteomes" id="UP001497623"/>
    </source>
</evidence>